<evidence type="ECO:0000313" key="6">
    <source>
        <dbReference type="Proteomes" id="UP000486760"/>
    </source>
</evidence>
<dbReference type="GO" id="GO:0003906">
    <property type="term" value="F:DNA-(apurinic or apyrimidinic site) endonuclease activity"/>
    <property type="evidence" value="ECO:0007669"/>
    <property type="project" value="InterPro"/>
</dbReference>
<dbReference type="GO" id="GO:0006284">
    <property type="term" value="P:base-excision repair"/>
    <property type="evidence" value="ECO:0007669"/>
    <property type="project" value="InterPro"/>
</dbReference>
<evidence type="ECO:0000313" key="5">
    <source>
        <dbReference type="EMBL" id="KAA0014718.1"/>
    </source>
</evidence>
<feature type="domain" description="FPG-type" evidence="4">
    <location>
        <begin position="49"/>
        <end position="83"/>
    </location>
</feature>
<dbReference type="AlphaFoldDB" id="A0A7V7KK22"/>
<dbReference type="PROSITE" id="PS51066">
    <property type="entry name" value="ZF_FPG_2"/>
    <property type="match status" value="1"/>
</dbReference>
<dbReference type="Pfam" id="PF06827">
    <property type="entry name" value="zf-FPG_IleRS"/>
    <property type="match status" value="1"/>
</dbReference>
<sequence>MAFESSARSWLSVDRTTRGRCEQVGVTSRGEWAAAARRRGESRRLCRFAVYERDGLPCHDCGNSITRETVASRRLYRCPRCQPG</sequence>
<evidence type="ECO:0000256" key="1">
    <source>
        <dbReference type="ARBA" id="ARBA00022723"/>
    </source>
</evidence>
<keyword evidence="3" id="KW-0863">Zinc-finger</keyword>
<comment type="caution">
    <text evidence="5">The sequence shown here is derived from an EMBL/GenBank/DDBJ whole genome shotgun (WGS) entry which is preliminary data.</text>
</comment>
<evidence type="ECO:0000259" key="4">
    <source>
        <dbReference type="PROSITE" id="PS51066"/>
    </source>
</evidence>
<dbReference type="InterPro" id="IPR000214">
    <property type="entry name" value="Znf_DNA_glyclase/AP_lyase"/>
</dbReference>
<dbReference type="InterPro" id="IPR010663">
    <property type="entry name" value="Znf_FPG/IleRS"/>
</dbReference>
<dbReference type="Proteomes" id="UP000486760">
    <property type="component" value="Unassembled WGS sequence"/>
</dbReference>
<organism evidence="5 6">
    <name type="scientific">Billgrantia pellis</name>
    <dbReference type="NCBI Taxonomy" id="2606936"/>
    <lineage>
        <taxon>Bacteria</taxon>
        <taxon>Pseudomonadati</taxon>
        <taxon>Pseudomonadota</taxon>
        <taxon>Gammaproteobacteria</taxon>
        <taxon>Oceanospirillales</taxon>
        <taxon>Halomonadaceae</taxon>
        <taxon>Billgrantia</taxon>
    </lineage>
</organism>
<protein>
    <recommendedName>
        <fullName evidence="4">FPG-type domain-containing protein</fullName>
    </recommendedName>
</protein>
<dbReference type="SUPFAM" id="SSF57716">
    <property type="entry name" value="Glucocorticoid receptor-like (DNA-binding domain)"/>
    <property type="match status" value="1"/>
</dbReference>
<accession>A0A7V7KK22</accession>
<name>A0A7V7KK22_9GAMM</name>
<proteinExistence type="predicted"/>
<keyword evidence="1" id="KW-0479">Metal-binding</keyword>
<reference evidence="5 6" key="1">
    <citation type="submission" date="2019-08" db="EMBL/GenBank/DDBJ databases">
        <title>Bioinformatics analysis of the strain L3 and L5.</title>
        <authorList>
            <person name="Li X."/>
        </authorList>
    </citation>
    <scope>NUCLEOTIDE SEQUENCE [LARGE SCALE GENOMIC DNA]</scope>
    <source>
        <strain evidence="5 6">L5</strain>
    </source>
</reference>
<dbReference type="Gene3D" id="1.10.8.50">
    <property type="match status" value="1"/>
</dbReference>
<keyword evidence="2" id="KW-0862">Zinc</keyword>
<gene>
    <name evidence="5" type="ORF">F0A17_03490</name>
</gene>
<evidence type="ECO:0000256" key="3">
    <source>
        <dbReference type="PROSITE-ProRule" id="PRU00391"/>
    </source>
</evidence>
<dbReference type="GO" id="GO:0008270">
    <property type="term" value="F:zinc ion binding"/>
    <property type="evidence" value="ECO:0007669"/>
    <property type="project" value="UniProtKB-KW"/>
</dbReference>
<dbReference type="EMBL" id="VTPY01000001">
    <property type="protein sequence ID" value="KAA0014718.1"/>
    <property type="molecule type" value="Genomic_DNA"/>
</dbReference>
<evidence type="ECO:0000256" key="2">
    <source>
        <dbReference type="ARBA" id="ARBA00022833"/>
    </source>
</evidence>
<keyword evidence="6" id="KW-1185">Reference proteome</keyword>
<dbReference type="GO" id="GO:0016799">
    <property type="term" value="F:hydrolase activity, hydrolyzing N-glycosyl compounds"/>
    <property type="evidence" value="ECO:0007669"/>
    <property type="project" value="InterPro"/>
</dbReference>